<evidence type="ECO:0000313" key="2">
    <source>
        <dbReference type="EMBL" id="AQL03625.1"/>
    </source>
</evidence>
<feature type="compositionally biased region" description="Low complexity" evidence="1">
    <location>
        <begin position="1"/>
        <end position="31"/>
    </location>
</feature>
<feature type="region of interest" description="Disordered" evidence="1">
    <location>
        <begin position="1"/>
        <end position="54"/>
    </location>
</feature>
<proteinExistence type="predicted"/>
<dbReference type="InParanoid" id="A0A1D6P0H7"/>
<organism evidence="2">
    <name type="scientific">Zea mays</name>
    <name type="common">Maize</name>
    <dbReference type="NCBI Taxonomy" id="4577"/>
    <lineage>
        <taxon>Eukaryota</taxon>
        <taxon>Viridiplantae</taxon>
        <taxon>Streptophyta</taxon>
        <taxon>Embryophyta</taxon>
        <taxon>Tracheophyta</taxon>
        <taxon>Spermatophyta</taxon>
        <taxon>Magnoliopsida</taxon>
        <taxon>Liliopsida</taxon>
        <taxon>Poales</taxon>
        <taxon>Poaceae</taxon>
        <taxon>PACMAD clade</taxon>
        <taxon>Panicoideae</taxon>
        <taxon>Andropogonodae</taxon>
        <taxon>Andropogoneae</taxon>
        <taxon>Tripsacinae</taxon>
        <taxon>Zea</taxon>
    </lineage>
</organism>
<dbReference type="PANTHER" id="PTHR34804">
    <property type="entry name" value="CAMP-REGULATED PHOSPHOPROTEIN 19-RELATED PROTEIN"/>
    <property type="match status" value="1"/>
</dbReference>
<protein>
    <submittedName>
        <fullName evidence="2">Uncharacterized protein</fullName>
    </submittedName>
</protein>
<dbReference type="EMBL" id="CM000785">
    <property type="protein sequence ID" value="AQL03625.1"/>
    <property type="molecule type" value="Genomic_DNA"/>
</dbReference>
<reference evidence="2" key="1">
    <citation type="submission" date="2015-12" db="EMBL/GenBank/DDBJ databases">
        <title>Update maize B73 reference genome by single molecule sequencing technologies.</title>
        <authorList>
            <consortium name="Maize Genome Sequencing Project"/>
            <person name="Ware D."/>
        </authorList>
    </citation>
    <scope>NUCLEOTIDE SEQUENCE</scope>
    <source>
        <tissue evidence="2">Seedling</tissue>
    </source>
</reference>
<sequence>MQAQGAGQASSAASRQAGVAQAAGQASSATSRRMGPGATRDQQPASSAGVARQSMRGTQDIRLIVDSKRLGFLNQAGSAFNRGIMFNGVVKIYAVMSVHQIRSVCVLWQHDGLTSEQMDKPSPTQNERGSMSCMEKYRGIAPKKSLVSKDHEHAYFDSADWVDLSMIIKRKKTICTNQFIMPVCTNRFIMYACTNQFYNVDARKNSELKERTQQFLPLQQLHSMFSNKDTTPRRTM</sequence>
<dbReference type="PANTHER" id="PTHR34804:SF5">
    <property type="entry name" value="CAMP-REGULATED PHOSPHOPROTEIN 19-RELATED PROTEIN"/>
    <property type="match status" value="1"/>
</dbReference>
<dbReference type="AlphaFoldDB" id="A0A1D6P0H7"/>
<name>A0A1D6P0H7_MAIZE</name>
<accession>A0A1D6P0H7</accession>
<evidence type="ECO:0000256" key="1">
    <source>
        <dbReference type="SAM" id="MobiDB-lite"/>
    </source>
</evidence>
<gene>
    <name evidence="2" type="ORF">ZEAMMB73_Zm00001d046036</name>
</gene>